<evidence type="ECO:0000256" key="1">
    <source>
        <dbReference type="SAM" id="SignalP"/>
    </source>
</evidence>
<organism evidence="2 3">
    <name type="scientific">Celerinatantimonas diazotrophica</name>
    <dbReference type="NCBI Taxonomy" id="412034"/>
    <lineage>
        <taxon>Bacteria</taxon>
        <taxon>Pseudomonadati</taxon>
        <taxon>Pseudomonadota</taxon>
        <taxon>Gammaproteobacteria</taxon>
        <taxon>Celerinatantimonadaceae</taxon>
        <taxon>Celerinatantimonas</taxon>
    </lineage>
</organism>
<protein>
    <submittedName>
        <fullName evidence="2">Tetratricopeptide repeat protein</fullName>
    </submittedName>
</protein>
<dbReference type="Proteomes" id="UP000295565">
    <property type="component" value="Unassembled WGS sequence"/>
</dbReference>
<evidence type="ECO:0000313" key="3">
    <source>
        <dbReference type="Proteomes" id="UP000295565"/>
    </source>
</evidence>
<evidence type="ECO:0000313" key="2">
    <source>
        <dbReference type="EMBL" id="TCK58588.1"/>
    </source>
</evidence>
<keyword evidence="3" id="KW-1185">Reference proteome</keyword>
<feature type="signal peptide" evidence="1">
    <location>
        <begin position="1"/>
        <end position="19"/>
    </location>
</feature>
<gene>
    <name evidence="2" type="ORF">EV690_0718</name>
</gene>
<keyword evidence="1" id="KW-0732">Signal</keyword>
<dbReference type="EMBL" id="SMGD01000011">
    <property type="protein sequence ID" value="TCK58588.1"/>
    <property type="molecule type" value="Genomic_DNA"/>
</dbReference>
<accession>A0A4R1K3C3</accession>
<reference evidence="2 3" key="1">
    <citation type="submission" date="2019-03" db="EMBL/GenBank/DDBJ databases">
        <title>Genomic Encyclopedia of Type Strains, Phase IV (KMG-IV): sequencing the most valuable type-strain genomes for metagenomic binning, comparative biology and taxonomic classification.</title>
        <authorList>
            <person name="Goeker M."/>
        </authorList>
    </citation>
    <scope>NUCLEOTIDE SEQUENCE [LARGE SCALE GENOMIC DNA]</scope>
    <source>
        <strain evidence="2 3">DSM 18577</strain>
    </source>
</reference>
<feature type="chain" id="PRO_5020930317" evidence="1">
    <location>
        <begin position="20"/>
        <end position="208"/>
    </location>
</feature>
<dbReference type="InterPro" id="IPR011990">
    <property type="entry name" value="TPR-like_helical_dom_sf"/>
</dbReference>
<name>A0A4R1K3C3_9GAMM</name>
<dbReference type="Pfam" id="PF14559">
    <property type="entry name" value="TPR_19"/>
    <property type="match status" value="1"/>
</dbReference>
<dbReference type="Gene3D" id="1.25.40.10">
    <property type="entry name" value="Tetratricopeptide repeat domain"/>
    <property type="match status" value="1"/>
</dbReference>
<dbReference type="SUPFAM" id="SSF48452">
    <property type="entry name" value="TPR-like"/>
    <property type="match status" value="1"/>
</dbReference>
<comment type="caution">
    <text evidence="2">The sequence shown here is derived from an EMBL/GenBank/DDBJ whole genome shotgun (WGS) entry which is preliminary data.</text>
</comment>
<proteinExistence type="predicted"/>
<sequence length="208" mass="23493">MKMKILLSFLLVTSFSGYCANYSPEALEKRWAICEYQASPNTEQIKCYTHLIKRIKQLRAQNKKDLTLQLLLAINLASLAGVDDAPDPLKLIRQAKDLIEHVISINPSTLDSASYVMLGALYYRAPGWPISFGDNKKAAKYLKKAISIHPNNLTTLYFFADFLAQQGHKKQAITYLKRALTLKISPAHIIAETGRKKDIKKLLKKLES</sequence>
<dbReference type="AlphaFoldDB" id="A0A4R1K3C3"/>